<evidence type="ECO:0000313" key="4">
    <source>
        <dbReference type="EMBL" id="EFN51997.1"/>
    </source>
</evidence>
<organism evidence="5">
    <name type="scientific">Chlorella variabilis</name>
    <name type="common">Green alga</name>
    <dbReference type="NCBI Taxonomy" id="554065"/>
    <lineage>
        <taxon>Eukaryota</taxon>
        <taxon>Viridiplantae</taxon>
        <taxon>Chlorophyta</taxon>
        <taxon>core chlorophytes</taxon>
        <taxon>Trebouxiophyceae</taxon>
        <taxon>Chlorellales</taxon>
        <taxon>Chlorellaceae</taxon>
        <taxon>Chlorella clade</taxon>
        <taxon>Chlorella</taxon>
    </lineage>
</organism>
<proteinExistence type="predicted"/>
<dbReference type="RefSeq" id="XP_005844099.1">
    <property type="nucleotide sequence ID" value="XM_005844037.1"/>
</dbReference>
<accession>E1ZQB7</accession>
<dbReference type="EMBL" id="GL433859">
    <property type="protein sequence ID" value="EFN51997.1"/>
    <property type="molecule type" value="Genomic_DNA"/>
</dbReference>
<keyword evidence="2" id="KW-0677">Repeat</keyword>
<dbReference type="AlphaFoldDB" id="E1ZQB7"/>
<dbReference type="InterPro" id="IPR019775">
    <property type="entry name" value="WD40_repeat_CS"/>
</dbReference>
<dbReference type="OMA" id="LYTKTCG"/>
<dbReference type="PANTHER" id="PTHR19848">
    <property type="entry name" value="WD40 REPEAT PROTEIN"/>
    <property type="match status" value="1"/>
</dbReference>
<dbReference type="Gene3D" id="2.130.10.10">
    <property type="entry name" value="YVTN repeat-like/Quinoprotein amine dehydrogenase"/>
    <property type="match status" value="2"/>
</dbReference>
<dbReference type="PANTHER" id="PTHR19848:SF7">
    <property type="entry name" value="F-BOX AND WD-40 DOMAIN PROTEIN 7"/>
    <property type="match status" value="1"/>
</dbReference>
<dbReference type="Pfam" id="PF00400">
    <property type="entry name" value="WD40"/>
    <property type="match status" value="2"/>
</dbReference>
<name>E1ZQB7_CHLVA</name>
<gene>
    <name evidence="4" type="ORF">CHLNCDRAFT_139520</name>
</gene>
<evidence type="ECO:0000256" key="1">
    <source>
        <dbReference type="ARBA" id="ARBA00022574"/>
    </source>
</evidence>
<dbReference type="Proteomes" id="UP000008141">
    <property type="component" value="Unassembled WGS sequence"/>
</dbReference>
<evidence type="ECO:0000313" key="5">
    <source>
        <dbReference type="Proteomes" id="UP000008141"/>
    </source>
</evidence>
<dbReference type="eggNOG" id="KOG0274">
    <property type="taxonomic scope" value="Eukaryota"/>
</dbReference>
<dbReference type="STRING" id="554065.E1ZQB7"/>
<evidence type="ECO:0000256" key="3">
    <source>
        <dbReference type="PROSITE-ProRule" id="PRU00221"/>
    </source>
</evidence>
<dbReference type="OrthoDB" id="256303at2759"/>
<dbReference type="InParanoid" id="E1ZQB7"/>
<protein>
    <submittedName>
        <fullName evidence="4">Uncharacterized protein</fullName>
    </submittedName>
</protein>
<dbReference type="InterPro" id="IPR001680">
    <property type="entry name" value="WD40_rpt"/>
</dbReference>
<evidence type="ECO:0000256" key="2">
    <source>
        <dbReference type="ARBA" id="ARBA00022737"/>
    </source>
</evidence>
<dbReference type="KEGG" id="cvr:CHLNCDRAFT_139520"/>
<reference evidence="4 5" key="1">
    <citation type="journal article" date="2010" name="Plant Cell">
        <title>The Chlorella variabilis NC64A genome reveals adaptation to photosymbiosis, coevolution with viruses, and cryptic sex.</title>
        <authorList>
            <person name="Blanc G."/>
            <person name="Duncan G."/>
            <person name="Agarkova I."/>
            <person name="Borodovsky M."/>
            <person name="Gurnon J."/>
            <person name="Kuo A."/>
            <person name="Lindquist E."/>
            <person name="Lucas S."/>
            <person name="Pangilinan J."/>
            <person name="Polle J."/>
            <person name="Salamov A."/>
            <person name="Terry A."/>
            <person name="Yamada T."/>
            <person name="Dunigan D.D."/>
            <person name="Grigoriev I.V."/>
            <person name="Claverie J.M."/>
            <person name="Van Etten J.L."/>
        </authorList>
    </citation>
    <scope>NUCLEOTIDE SEQUENCE [LARGE SCALE GENOMIC DNA]</scope>
    <source>
        <strain evidence="4 5">NC64A</strain>
    </source>
</reference>
<dbReference type="SMART" id="SM00320">
    <property type="entry name" value="WD40"/>
    <property type="match status" value="6"/>
</dbReference>
<dbReference type="InterPro" id="IPR015943">
    <property type="entry name" value="WD40/YVTN_repeat-like_dom_sf"/>
</dbReference>
<dbReference type="GeneID" id="17351439"/>
<dbReference type="PROSITE" id="PS50082">
    <property type="entry name" value="WD_REPEATS_2"/>
    <property type="match status" value="1"/>
</dbReference>
<keyword evidence="1 3" id="KW-0853">WD repeat</keyword>
<sequence>MALARLKSMRSVHQPAADSRSIAAGAAPSEAARILLSADRNLLCASVDWERHEAVFGSADHACYTVDLRRLKKARTLLGKTAGHREWVAAVCHLPGGRIASGGLDASICVWPAAGAACQRIKGHAGPISQLEPVPAAGAAAAFVSASYDKRLITWCCPGGSGGKARHQQVLAGHRAPVLQLQVAGGCAASGDRDGALLRWDLAAGAAVGGPLQAHTEHCTALAWWHVGSSGGSADEISSRGNLLLSGGQDGCVRLWDFRAGRQVAQQAAHAGPAGKGAVGSMSAGPPSAPNLVVTAGADRAVRGLEARRNLEPVWSQELPDFPYSQARSTSAVLLGCGDGTVVALEAADGSRRFALAASASAVRTLHAGPTCFVAGCDDGSAMVYSLT</sequence>
<keyword evidence="5" id="KW-1185">Reference proteome</keyword>
<dbReference type="InterPro" id="IPR036322">
    <property type="entry name" value="WD40_repeat_dom_sf"/>
</dbReference>
<feature type="repeat" description="WD" evidence="3">
    <location>
        <begin position="238"/>
        <end position="266"/>
    </location>
</feature>
<dbReference type="PROSITE" id="PS00678">
    <property type="entry name" value="WD_REPEATS_1"/>
    <property type="match status" value="1"/>
</dbReference>
<dbReference type="SUPFAM" id="SSF50978">
    <property type="entry name" value="WD40 repeat-like"/>
    <property type="match status" value="1"/>
</dbReference>